<feature type="repeat" description="PPR" evidence="3">
    <location>
        <begin position="574"/>
        <end position="608"/>
    </location>
</feature>
<organism evidence="5 6">
    <name type="scientific">Genlisea aurea</name>
    <dbReference type="NCBI Taxonomy" id="192259"/>
    <lineage>
        <taxon>Eukaryota</taxon>
        <taxon>Viridiplantae</taxon>
        <taxon>Streptophyta</taxon>
        <taxon>Embryophyta</taxon>
        <taxon>Tracheophyta</taxon>
        <taxon>Spermatophyta</taxon>
        <taxon>Magnoliopsida</taxon>
        <taxon>eudicotyledons</taxon>
        <taxon>Gunneridae</taxon>
        <taxon>Pentapetalae</taxon>
        <taxon>asterids</taxon>
        <taxon>lamiids</taxon>
        <taxon>Lamiales</taxon>
        <taxon>Lentibulariaceae</taxon>
        <taxon>Genlisea</taxon>
    </lineage>
</organism>
<dbReference type="InterPro" id="IPR032867">
    <property type="entry name" value="DYW_dom"/>
</dbReference>
<keyword evidence="6" id="KW-1185">Reference proteome</keyword>
<dbReference type="AlphaFoldDB" id="S8CRJ1"/>
<feature type="repeat" description="PPR" evidence="3">
    <location>
        <begin position="129"/>
        <end position="163"/>
    </location>
</feature>
<dbReference type="Gene3D" id="1.25.40.10">
    <property type="entry name" value="Tetratricopeptide repeat domain"/>
    <property type="match status" value="6"/>
</dbReference>
<proteinExistence type="inferred from homology"/>
<dbReference type="NCBIfam" id="TIGR00756">
    <property type="entry name" value="PPR"/>
    <property type="match status" value="7"/>
</dbReference>
<dbReference type="PANTHER" id="PTHR47926:SF517">
    <property type="entry name" value="TETRATRICOPEPTIDE REPEAT-LIKE SUPERFAMILY PROTEIN"/>
    <property type="match status" value="1"/>
</dbReference>
<dbReference type="Pfam" id="PF14432">
    <property type="entry name" value="DYW_deaminase"/>
    <property type="match status" value="1"/>
</dbReference>
<dbReference type="Pfam" id="PF01535">
    <property type="entry name" value="PPR"/>
    <property type="match status" value="6"/>
</dbReference>
<gene>
    <name evidence="5" type="ORF">M569_07298</name>
</gene>
<sequence length="746" mass="82163">NIMLAGCANSGRVAESERLFHEIPKKSSVTWSALLSAYCKIGCEYESFRLLYEMQREGYKPSQFTLGSILRLCSINGLLHRAQQLHCYAVKACFDSDVFVVSALIDVYAKCLCIAEAAYLFDSITEGRNHVTWTAMINGYSLNGDSPRAIQCFAAMRAESVDANQYTFPGVLASCGAVSDHDFGRQVHGCILRGGFAANVFVRSALVDMYSKCGDLRSASKTTEETDFDDDPISYNALIHGCVKQGDPTRALSLFKTMHSKGMELDEFTYPSAINSLAVTKDAMNGGSIHALVLKSGFEGHTLVCNALIDMHSKHRNLDGAFKLFDSLVGKDLISWTSLVTGCALNAFHEEALELFCEMRKDGNGTIQPDAITVSSCLSSCAELALLNLGQQVQANYSVKSGLETRLSVNNSLVSLYGHCGASEQARRVFDSMEDKNVVSWTALIMGYAQNGEGWKSLQLYREMTASGVKPDFITFIGLLFACGHAGLVERGRYYFNSMAKDYGITPCSDHYACMVDLLGRSGKLDEAEELIDRMSIEPDAAIWKSLLGACRIHGNVDLAKKAAAKLSALEPRDSVAYVMLANMCVSSGKWQDAALIRSQMKSRGIVKEPGRSWLEVKGTIHTFVSEDRMHPEAEAIFSKVDEMLVRIEGAGYSPDTSFVLHDIDGDDDGKKLDLAHHSEKLAVAFGILRLPPEAPIRVYKNIRVCGDCHSAMKFVSDAYRRHIVLRDSNRFHHFRNGDCSCGDYW</sequence>
<accession>S8CRJ1</accession>
<feature type="repeat" description="PPR" evidence="3">
    <location>
        <begin position="332"/>
        <end position="366"/>
    </location>
</feature>
<dbReference type="InterPro" id="IPR046848">
    <property type="entry name" value="E_motif"/>
</dbReference>
<dbReference type="FunFam" id="1.25.40.10:FF:000344">
    <property type="entry name" value="Pentatricopeptide repeat-containing protein"/>
    <property type="match status" value="1"/>
</dbReference>
<dbReference type="Pfam" id="PF13041">
    <property type="entry name" value="PPR_2"/>
    <property type="match status" value="2"/>
</dbReference>
<dbReference type="EMBL" id="AUSU01003094">
    <property type="protein sequence ID" value="EPS67476.1"/>
    <property type="molecule type" value="Genomic_DNA"/>
</dbReference>
<feature type="repeat" description="PPR" evidence="3">
    <location>
        <begin position="437"/>
        <end position="471"/>
    </location>
</feature>
<evidence type="ECO:0000259" key="4">
    <source>
        <dbReference type="Pfam" id="PF14432"/>
    </source>
</evidence>
<dbReference type="InterPro" id="IPR046960">
    <property type="entry name" value="PPR_At4g14850-like_plant"/>
</dbReference>
<dbReference type="GO" id="GO:0009451">
    <property type="term" value="P:RNA modification"/>
    <property type="evidence" value="ECO:0007669"/>
    <property type="project" value="InterPro"/>
</dbReference>
<evidence type="ECO:0000256" key="1">
    <source>
        <dbReference type="ARBA" id="ARBA00006643"/>
    </source>
</evidence>
<feature type="non-terminal residue" evidence="5">
    <location>
        <position position="1"/>
    </location>
</feature>
<dbReference type="GO" id="GO:0003723">
    <property type="term" value="F:RNA binding"/>
    <property type="evidence" value="ECO:0007669"/>
    <property type="project" value="InterPro"/>
</dbReference>
<comment type="similarity">
    <text evidence="1">Belongs to the PPR family. PCMP-H subfamily.</text>
</comment>
<evidence type="ECO:0000313" key="5">
    <source>
        <dbReference type="EMBL" id="EPS67476.1"/>
    </source>
</evidence>
<dbReference type="Proteomes" id="UP000015453">
    <property type="component" value="Unassembled WGS sequence"/>
</dbReference>
<feature type="domain" description="DYW" evidence="4">
    <location>
        <begin position="652"/>
        <end position="746"/>
    </location>
</feature>
<name>S8CRJ1_9LAMI</name>
<reference evidence="5 6" key="1">
    <citation type="journal article" date="2013" name="BMC Genomics">
        <title>The miniature genome of a carnivorous plant Genlisea aurea contains a low number of genes and short non-coding sequences.</title>
        <authorList>
            <person name="Leushkin E.V."/>
            <person name="Sutormin R.A."/>
            <person name="Nabieva E.R."/>
            <person name="Penin A.A."/>
            <person name="Kondrashov A.S."/>
            <person name="Logacheva M.D."/>
        </authorList>
    </citation>
    <scope>NUCLEOTIDE SEQUENCE [LARGE SCALE GENOMIC DNA]</scope>
</reference>
<dbReference type="InterPro" id="IPR011990">
    <property type="entry name" value="TPR-like_helical_dom_sf"/>
</dbReference>
<dbReference type="FunFam" id="1.25.40.10:FF:000353">
    <property type="entry name" value="Pentatricopeptide repeat-containing protein At4g39530"/>
    <property type="match status" value="1"/>
</dbReference>
<dbReference type="GO" id="GO:0008270">
    <property type="term" value="F:zinc ion binding"/>
    <property type="evidence" value="ECO:0007669"/>
    <property type="project" value="InterPro"/>
</dbReference>
<feature type="repeat" description="PPR" evidence="3">
    <location>
        <begin position="231"/>
        <end position="265"/>
    </location>
</feature>
<evidence type="ECO:0000256" key="2">
    <source>
        <dbReference type="ARBA" id="ARBA00022737"/>
    </source>
</evidence>
<dbReference type="SUPFAM" id="SSF48452">
    <property type="entry name" value="TPR-like"/>
    <property type="match status" value="1"/>
</dbReference>
<dbReference type="FunFam" id="1.25.40.10:FF:000144">
    <property type="entry name" value="Pentatricopeptide repeat-containing protein, mitochondrial"/>
    <property type="match status" value="1"/>
</dbReference>
<dbReference type="Pfam" id="PF20431">
    <property type="entry name" value="E_motif"/>
    <property type="match status" value="1"/>
</dbReference>
<dbReference type="FunFam" id="1.25.40.10:FF:000366">
    <property type="entry name" value="Pentatricopeptide (PPR) repeat-containing protein"/>
    <property type="match status" value="1"/>
</dbReference>
<dbReference type="InterPro" id="IPR002885">
    <property type="entry name" value="PPR_rpt"/>
</dbReference>
<dbReference type="PROSITE" id="PS51375">
    <property type="entry name" value="PPR"/>
    <property type="match status" value="6"/>
</dbReference>
<comment type="caution">
    <text evidence="5">The sequence shown here is derived from an EMBL/GenBank/DDBJ whole genome shotgun (WGS) entry which is preliminary data.</text>
</comment>
<evidence type="ECO:0000313" key="6">
    <source>
        <dbReference type="Proteomes" id="UP000015453"/>
    </source>
</evidence>
<keyword evidence="2" id="KW-0677">Repeat</keyword>
<protein>
    <recommendedName>
        <fullName evidence="4">DYW domain-containing protein</fullName>
    </recommendedName>
</protein>
<feature type="repeat" description="PPR" evidence="3">
    <location>
        <begin position="27"/>
        <end position="61"/>
    </location>
</feature>
<evidence type="ECO:0000256" key="3">
    <source>
        <dbReference type="PROSITE-ProRule" id="PRU00708"/>
    </source>
</evidence>
<dbReference type="OrthoDB" id="185373at2759"/>
<dbReference type="PANTHER" id="PTHR47926">
    <property type="entry name" value="PENTATRICOPEPTIDE REPEAT-CONTAINING PROTEIN"/>
    <property type="match status" value="1"/>
</dbReference>